<evidence type="ECO:0000313" key="6">
    <source>
        <dbReference type="EMBL" id="MBT1071127.1"/>
    </source>
</evidence>
<keyword evidence="7" id="KW-1185">Reference proteome</keyword>
<dbReference type="GO" id="GO:0008113">
    <property type="term" value="F:peptide-methionine (S)-S-oxide reductase activity"/>
    <property type="evidence" value="ECO:0007669"/>
    <property type="project" value="UniProtKB-EC"/>
</dbReference>
<evidence type="ECO:0000256" key="3">
    <source>
        <dbReference type="ARBA" id="ARBA00048782"/>
    </source>
</evidence>
<evidence type="ECO:0000256" key="4">
    <source>
        <dbReference type="HAMAP-Rule" id="MF_01401"/>
    </source>
</evidence>
<feature type="active site" evidence="4">
    <location>
        <position position="10"/>
    </location>
</feature>
<organism evidence="6 7">
    <name type="scientific">Pelotalea chapellei</name>
    <dbReference type="NCBI Taxonomy" id="44671"/>
    <lineage>
        <taxon>Bacteria</taxon>
        <taxon>Pseudomonadati</taxon>
        <taxon>Thermodesulfobacteriota</taxon>
        <taxon>Desulfuromonadia</taxon>
        <taxon>Geobacterales</taxon>
        <taxon>Geobacteraceae</taxon>
        <taxon>Pelotalea</taxon>
    </lineage>
</organism>
<comment type="catalytic activity">
    <reaction evidence="2 4">
        <text>L-methionyl-[protein] + [thioredoxin]-disulfide + H2O = L-methionyl-(S)-S-oxide-[protein] + [thioredoxin]-dithiol</text>
        <dbReference type="Rhea" id="RHEA:14217"/>
        <dbReference type="Rhea" id="RHEA-COMP:10698"/>
        <dbReference type="Rhea" id="RHEA-COMP:10700"/>
        <dbReference type="Rhea" id="RHEA-COMP:12313"/>
        <dbReference type="Rhea" id="RHEA-COMP:12315"/>
        <dbReference type="ChEBI" id="CHEBI:15377"/>
        <dbReference type="ChEBI" id="CHEBI:16044"/>
        <dbReference type="ChEBI" id="CHEBI:29950"/>
        <dbReference type="ChEBI" id="CHEBI:44120"/>
        <dbReference type="ChEBI" id="CHEBI:50058"/>
        <dbReference type="EC" id="1.8.4.11"/>
    </reaction>
</comment>
<dbReference type="SUPFAM" id="SSF55068">
    <property type="entry name" value="Peptide methionine sulfoxide reductase"/>
    <property type="match status" value="1"/>
</dbReference>
<dbReference type="InterPro" id="IPR002569">
    <property type="entry name" value="Met_Sox_Rdtase_MsrA_dom"/>
</dbReference>
<dbReference type="NCBIfam" id="TIGR00401">
    <property type="entry name" value="msrA"/>
    <property type="match status" value="1"/>
</dbReference>
<keyword evidence="1 4" id="KW-0560">Oxidoreductase</keyword>
<dbReference type="Proteomes" id="UP000784128">
    <property type="component" value="Unassembled WGS sequence"/>
</dbReference>
<accession>A0ABS5U643</accession>
<name>A0ABS5U643_9BACT</name>
<comment type="catalytic activity">
    <reaction evidence="3 4">
        <text>[thioredoxin]-disulfide + L-methionine + H2O = L-methionine (S)-S-oxide + [thioredoxin]-dithiol</text>
        <dbReference type="Rhea" id="RHEA:19993"/>
        <dbReference type="Rhea" id="RHEA-COMP:10698"/>
        <dbReference type="Rhea" id="RHEA-COMP:10700"/>
        <dbReference type="ChEBI" id="CHEBI:15377"/>
        <dbReference type="ChEBI" id="CHEBI:29950"/>
        <dbReference type="ChEBI" id="CHEBI:50058"/>
        <dbReference type="ChEBI" id="CHEBI:57844"/>
        <dbReference type="ChEBI" id="CHEBI:58772"/>
        <dbReference type="EC" id="1.8.4.11"/>
    </reaction>
</comment>
<feature type="domain" description="Peptide methionine sulphoxide reductase MsrA" evidence="5">
    <location>
        <begin position="3"/>
        <end position="151"/>
    </location>
</feature>
<dbReference type="Pfam" id="PF01625">
    <property type="entry name" value="PMSR"/>
    <property type="match status" value="1"/>
</dbReference>
<comment type="function">
    <text evidence="4">Has an important function as a repair enzyme for proteins that have been inactivated by oxidation. Catalyzes the reversible oxidation-reduction of methionine sulfoxide in proteins to methionine.</text>
</comment>
<reference evidence="6 7" key="1">
    <citation type="submission" date="2021-05" db="EMBL/GenBank/DDBJ databases">
        <title>The draft genome of Geobacter chapellei DSM 13688.</title>
        <authorList>
            <person name="Xu Z."/>
            <person name="Masuda Y."/>
            <person name="Itoh H."/>
            <person name="Senoo K."/>
        </authorList>
    </citation>
    <scope>NUCLEOTIDE SEQUENCE [LARGE SCALE GENOMIC DNA]</scope>
    <source>
        <strain evidence="6 7">DSM 13688</strain>
    </source>
</reference>
<proteinExistence type="inferred from homology"/>
<evidence type="ECO:0000313" key="7">
    <source>
        <dbReference type="Proteomes" id="UP000784128"/>
    </source>
</evidence>
<dbReference type="EC" id="1.8.4.11" evidence="4"/>
<evidence type="ECO:0000259" key="5">
    <source>
        <dbReference type="Pfam" id="PF01625"/>
    </source>
</evidence>
<dbReference type="PANTHER" id="PTHR43774:SF1">
    <property type="entry name" value="PEPTIDE METHIONINE SULFOXIDE REDUCTASE MSRA 2"/>
    <property type="match status" value="1"/>
</dbReference>
<evidence type="ECO:0000256" key="1">
    <source>
        <dbReference type="ARBA" id="ARBA00023002"/>
    </source>
</evidence>
<dbReference type="RefSeq" id="WP_214296847.1">
    <property type="nucleotide sequence ID" value="NZ_JAHDYS010000004.1"/>
</dbReference>
<sequence length="155" mass="17178">MEKATFAAGCFWGVEEVFRTLAGVSATRVGYTGGHTENPTYRLVCTGDTGHAEAVEVTFDPALISYEQLLECFWQCHDPTQRNRQGPDFGTQYRSAIFCHDESQRQAAEASRERLELSGTLRRSIATEIVPAAAFWEAEAYHQKYIAKNGGGCGF</sequence>
<evidence type="ECO:0000256" key="2">
    <source>
        <dbReference type="ARBA" id="ARBA00047806"/>
    </source>
</evidence>
<dbReference type="EMBL" id="JAHDYS010000004">
    <property type="protein sequence ID" value="MBT1071127.1"/>
    <property type="molecule type" value="Genomic_DNA"/>
</dbReference>
<comment type="similarity">
    <text evidence="4">Belongs to the MsrA Met sulfoxide reductase family.</text>
</comment>
<dbReference type="Gene3D" id="3.30.1060.10">
    <property type="entry name" value="Peptide methionine sulphoxide reductase MsrA"/>
    <property type="match status" value="1"/>
</dbReference>
<gene>
    <name evidence="4 6" type="primary">msrA</name>
    <name evidence="6" type="ORF">KJB30_04995</name>
</gene>
<dbReference type="PANTHER" id="PTHR43774">
    <property type="entry name" value="PEPTIDE METHIONINE SULFOXIDE REDUCTASE"/>
    <property type="match status" value="1"/>
</dbReference>
<protein>
    <recommendedName>
        <fullName evidence="4">Peptide methionine sulfoxide reductase MsrA</fullName>
        <shortName evidence="4">Protein-methionine-S-oxide reductase</shortName>
        <ecNumber evidence="4">1.8.4.11</ecNumber>
    </recommendedName>
    <alternativeName>
        <fullName evidence="4">Peptide-methionine (S)-S-oxide reductase</fullName>
        <shortName evidence="4">Peptide Met(O) reductase</shortName>
    </alternativeName>
</protein>
<dbReference type="HAMAP" id="MF_01401">
    <property type="entry name" value="MsrA"/>
    <property type="match status" value="1"/>
</dbReference>
<dbReference type="InterPro" id="IPR036509">
    <property type="entry name" value="Met_Sox_Rdtase_MsrA_sf"/>
</dbReference>
<comment type="caution">
    <text evidence="6">The sequence shown here is derived from an EMBL/GenBank/DDBJ whole genome shotgun (WGS) entry which is preliminary data.</text>
</comment>